<dbReference type="EMBL" id="VIFY01000141">
    <property type="protein sequence ID" value="TQB69689.1"/>
    <property type="molecule type" value="Genomic_DNA"/>
</dbReference>
<feature type="compositionally biased region" description="Polar residues" evidence="1">
    <location>
        <begin position="383"/>
        <end position="394"/>
    </location>
</feature>
<reference evidence="2 3" key="1">
    <citation type="submission" date="2019-06" db="EMBL/GenBank/DDBJ databases">
        <title>Wine fermentation using esterase from Monascus purpureus.</title>
        <authorList>
            <person name="Geng C."/>
            <person name="Zhang Y."/>
        </authorList>
    </citation>
    <scope>NUCLEOTIDE SEQUENCE [LARGE SCALE GENOMIC DNA]</scope>
    <source>
        <strain evidence="2">HQ1</strain>
    </source>
</reference>
<keyword evidence="3" id="KW-1185">Reference proteome</keyword>
<dbReference type="AlphaFoldDB" id="A0A507QMD5"/>
<gene>
    <name evidence="2" type="ORF">MPDQ_001554</name>
</gene>
<dbReference type="STRING" id="5098.A0A507QMD5"/>
<dbReference type="Proteomes" id="UP000319663">
    <property type="component" value="Unassembled WGS sequence"/>
</dbReference>
<organism evidence="2 3">
    <name type="scientific">Monascus purpureus</name>
    <name type="common">Red mold</name>
    <name type="synonym">Monascus anka</name>
    <dbReference type="NCBI Taxonomy" id="5098"/>
    <lineage>
        <taxon>Eukaryota</taxon>
        <taxon>Fungi</taxon>
        <taxon>Dikarya</taxon>
        <taxon>Ascomycota</taxon>
        <taxon>Pezizomycotina</taxon>
        <taxon>Eurotiomycetes</taxon>
        <taxon>Eurotiomycetidae</taxon>
        <taxon>Eurotiales</taxon>
        <taxon>Aspergillaceae</taxon>
        <taxon>Monascus</taxon>
    </lineage>
</organism>
<sequence>MDASTSHTKLQKTADLRRVYTSYRAVFNGPNAKIRRVKPITSLIEKFASPMRNLLKDLGKDNVVAMIKTLLELGVFESEQKANIKFPELFNDSTARNMNRAASEFSIKCSTDEAVRRIESEGDYFNFNQPGPLPSVAVRPATETASQQDIQNHLEPMVCFPCFPGSTKPPTLYTISLPYSAQHMIVTHAQRILEECFWDWAKSRMPTFINRSSWDCPAAIELTTWLKQIPHWVKVLSPDAFQRDIVEAHEARLQQVLADATRLRHTAVHRLPTTARGLDTMLVSSAKLANLLWDPLRAGLLENLHLELERHIRSMELSKNALDNQLGEGLGEILGQRAELELKERQLYMRIAQEDESNMSLTGQLLQESVQKIISGEIDTESNEPGSDITMSGKSDTEDTTVGSEDAGKGGDVQTVGHDSHREGCSTATNSLSYEKVDSGQGL</sequence>
<name>A0A507QMD5_MONPU</name>
<proteinExistence type="predicted"/>
<evidence type="ECO:0000313" key="2">
    <source>
        <dbReference type="EMBL" id="TQB69689.1"/>
    </source>
</evidence>
<protein>
    <submittedName>
        <fullName evidence="2">Uncharacterized protein</fullName>
    </submittedName>
</protein>
<evidence type="ECO:0000313" key="3">
    <source>
        <dbReference type="Proteomes" id="UP000319663"/>
    </source>
</evidence>
<feature type="region of interest" description="Disordered" evidence="1">
    <location>
        <begin position="377"/>
        <end position="443"/>
    </location>
</feature>
<accession>A0A507QMD5</accession>
<comment type="caution">
    <text evidence="2">The sequence shown here is derived from an EMBL/GenBank/DDBJ whole genome shotgun (WGS) entry which is preliminary data.</text>
</comment>
<evidence type="ECO:0000256" key="1">
    <source>
        <dbReference type="SAM" id="MobiDB-lite"/>
    </source>
</evidence>